<organism evidence="2 3">
    <name type="scientific">Methylobacterium isbiliense</name>
    <dbReference type="NCBI Taxonomy" id="315478"/>
    <lineage>
        <taxon>Bacteria</taxon>
        <taxon>Pseudomonadati</taxon>
        <taxon>Pseudomonadota</taxon>
        <taxon>Alphaproteobacteria</taxon>
        <taxon>Hyphomicrobiales</taxon>
        <taxon>Methylobacteriaceae</taxon>
        <taxon>Methylobacterium</taxon>
    </lineage>
</organism>
<dbReference type="Proteomes" id="UP001055153">
    <property type="component" value="Unassembled WGS sequence"/>
</dbReference>
<evidence type="ECO:0000313" key="3">
    <source>
        <dbReference type="Proteomes" id="UP001055153"/>
    </source>
</evidence>
<accession>A0ABQ4SD03</accession>
<reference evidence="2" key="1">
    <citation type="journal article" date="2021" name="Front. Microbiol.">
        <title>Comprehensive Comparative Genomics and Phenotyping of Methylobacterium Species.</title>
        <authorList>
            <person name="Alessa O."/>
            <person name="Ogura Y."/>
            <person name="Fujitani Y."/>
            <person name="Takami H."/>
            <person name="Hayashi T."/>
            <person name="Sahin N."/>
            <person name="Tani A."/>
        </authorList>
    </citation>
    <scope>NUCLEOTIDE SEQUENCE</scope>
    <source>
        <strain evidence="2">DSM 17168</strain>
    </source>
</reference>
<gene>
    <name evidence="2" type="ORF">GMJLKIPL_2979</name>
</gene>
<feature type="region of interest" description="Disordered" evidence="1">
    <location>
        <begin position="62"/>
        <end position="86"/>
    </location>
</feature>
<feature type="compositionally biased region" description="Low complexity" evidence="1">
    <location>
        <begin position="20"/>
        <end position="39"/>
    </location>
</feature>
<protein>
    <submittedName>
        <fullName evidence="2">Uncharacterized protein</fullName>
    </submittedName>
</protein>
<sequence>MASHTPSNSLAHSLARDPSRAGSSGRGDASRARPAPAAPVRRILAALAETHRQRLDFEIARSSGSAASARPEPEHALSWRFGVPVR</sequence>
<feature type="region of interest" description="Disordered" evidence="1">
    <location>
        <begin position="1"/>
        <end position="39"/>
    </location>
</feature>
<reference evidence="2" key="2">
    <citation type="submission" date="2021-08" db="EMBL/GenBank/DDBJ databases">
        <authorList>
            <person name="Tani A."/>
            <person name="Ola A."/>
            <person name="Ogura Y."/>
            <person name="Katsura K."/>
            <person name="Hayashi T."/>
        </authorList>
    </citation>
    <scope>NUCLEOTIDE SEQUENCE</scope>
    <source>
        <strain evidence="2">DSM 17168</strain>
    </source>
</reference>
<feature type="compositionally biased region" description="Polar residues" evidence="1">
    <location>
        <begin position="1"/>
        <end position="11"/>
    </location>
</feature>
<keyword evidence="3" id="KW-1185">Reference proteome</keyword>
<comment type="caution">
    <text evidence="2">The sequence shown here is derived from an EMBL/GenBank/DDBJ whole genome shotgun (WGS) entry which is preliminary data.</text>
</comment>
<proteinExistence type="predicted"/>
<name>A0ABQ4SD03_9HYPH</name>
<evidence type="ECO:0000256" key="1">
    <source>
        <dbReference type="SAM" id="MobiDB-lite"/>
    </source>
</evidence>
<dbReference type="EMBL" id="BPQQ01000034">
    <property type="protein sequence ID" value="GJE01050.1"/>
    <property type="molecule type" value="Genomic_DNA"/>
</dbReference>
<evidence type="ECO:0000313" key="2">
    <source>
        <dbReference type="EMBL" id="GJE01050.1"/>
    </source>
</evidence>